<protein>
    <submittedName>
        <fullName evidence="1">Uncharacterized protein</fullName>
    </submittedName>
</protein>
<accession>X0WGD0</accession>
<feature type="non-terminal residue" evidence="1">
    <location>
        <position position="1"/>
    </location>
</feature>
<gene>
    <name evidence="1" type="ORF">S01H1_69989</name>
</gene>
<name>X0WGD0_9ZZZZ</name>
<dbReference type="Gene3D" id="3.40.50.2000">
    <property type="entry name" value="Glycogen Phosphorylase B"/>
    <property type="match status" value="1"/>
</dbReference>
<organism evidence="1">
    <name type="scientific">marine sediment metagenome</name>
    <dbReference type="NCBI Taxonomy" id="412755"/>
    <lineage>
        <taxon>unclassified sequences</taxon>
        <taxon>metagenomes</taxon>
        <taxon>ecological metagenomes</taxon>
    </lineage>
</organism>
<proteinExistence type="predicted"/>
<dbReference type="EMBL" id="BARS01046495">
    <property type="protein sequence ID" value="GAG29979.1"/>
    <property type="molecule type" value="Genomic_DNA"/>
</dbReference>
<dbReference type="SUPFAM" id="SSF53756">
    <property type="entry name" value="UDP-Glycosyltransferase/glycogen phosphorylase"/>
    <property type="match status" value="1"/>
</dbReference>
<evidence type="ECO:0000313" key="1">
    <source>
        <dbReference type="EMBL" id="GAG29979.1"/>
    </source>
</evidence>
<dbReference type="AlphaFoldDB" id="X0WGD0"/>
<reference evidence="1" key="1">
    <citation type="journal article" date="2014" name="Front. Microbiol.">
        <title>High frequency of phylogenetically diverse reductive dehalogenase-homologous genes in deep subseafloor sedimentary metagenomes.</title>
        <authorList>
            <person name="Kawai M."/>
            <person name="Futagami T."/>
            <person name="Toyoda A."/>
            <person name="Takaki Y."/>
            <person name="Nishi S."/>
            <person name="Hori S."/>
            <person name="Arai W."/>
            <person name="Tsubouchi T."/>
            <person name="Morono Y."/>
            <person name="Uchiyama I."/>
            <person name="Ito T."/>
            <person name="Fujiyama A."/>
            <person name="Inagaki F."/>
            <person name="Takami H."/>
        </authorList>
    </citation>
    <scope>NUCLEOTIDE SEQUENCE</scope>
    <source>
        <strain evidence="1">Expedition CK06-06</strain>
    </source>
</reference>
<sequence length="31" mass="3642">RMGEAARKRIEESFSWDVAAKKTLEVYEEVL</sequence>
<comment type="caution">
    <text evidence="1">The sequence shown here is derived from an EMBL/GenBank/DDBJ whole genome shotgun (WGS) entry which is preliminary data.</text>
</comment>